<proteinExistence type="predicted"/>
<dbReference type="AlphaFoldDB" id="A0AAD9QZW6"/>
<gene>
    <name evidence="2" type="ORF">P5673_004238</name>
</gene>
<comment type="caution">
    <text evidence="2">The sequence shown here is derived from an EMBL/GenBank/DDBJ whole genome shotgun (WGS) entry which is preliminary data.</text>
</comment>
<feature type="chain" id="PRO_5042089227" evidence="1">
    <location>
        <begin position="18"/>
        <end position="381"/>
    </location>
</feature>
<organism evidence="2 3">
    <name type="scientific">Acropora cervicornis</name>
    <name type="common">Staghorn coral</name>
    <dbReference type="NCBI Taxonomy" id="6130"/>
    <lineage>
        <taxon>Eukaryota</taxon>
        <taxon>Metazoa</taxon>
        <taxon>Cnidaria</taxon>
        <taxon>Anthozoa</taxon>
        <taxon>Hexacorallia</taxon>
        <taxon>Scleractinia</taxon>
        <taxon>Astrocoeniina</taxon>
        <taxon>Acroporidae</taxon>
        <taxon>Acropora</taxon>
    </lineage>
</organism>
<dbReference type="EMBL" id="JARQWQ010000007">
    <property type="protein sequence ID" value="KAK2570562.1"/>
    <property type="molecule type" value="Genomic_DNA"/>
</dbReference>
<protein>
    <submittedName>
        <fullName evidence="2">Uncharacterized protein</fullName>
    </submittedName>
</protein>
<reference evidence="2" key="2">
    <citation type="journal article" date="2023" name="Science">
        <title>Genomic signatures of disease resistance in endangered staghorn corals.</title>
        <authorList>
            <person name="Vollmer S.V."/>
            <person name="Selwyn J.D."/>
            <person name="Despard B.A."/>
            <person name="Roesel C.L."/>
        </authorList>
    </citation>
    <scope>NUCLEOTIDE SEQUENCE</scope>
    <source>
        <strain evidence="2">K2</strain>
    </source>
</reference>
<evidence type="ECO:0000313" key="2">
    <source>
        <dbReference type="EMBL" id="KAK2570562.1"/>
    </source>
</evidence>
<keyword evidence="1" id="KW-0732">Signal</keyword>
<dbReference type="Pfam" id="PF11175">
    <property type="entry name" value="DUF2961"/>
    <property type="match status" value="1"/>
</dbReference>
<accession>A0AAD9QZW6</accession>
<evidence type="ECO:0000256" key="1">
    <source>
        <dbReference type="SAM" id="SignalP"/>
    </source>
</evidence>
<dbReference type="InterPro" id="IPR021345">
    <property type="entry name" value="DUF2961"/>
</dbReference>
<sequence>MEMQFFLAMFLLQGNLALVYVQPNMKSFSSAIKNGWIVSNQEKVLYQHDTGEPGVITEQWFTGGVMNQNARIRIYIDGEEDASLDFNLFIAHGLGFPESDELNNIPWGTRRIAHTANGGIYNTIRIPFSKSFRVTATTQSSGMMWYIIRGVENYPVVLGDLVLPSHTRLRLYKNENFLLKPLDFMNLAYVKSSAGALFMVTMVAESSNLVFLEGCFRAYIDGSNRTTWLSSGTEDFFLSAFYFNKGLYHLNNAGLTFKSNNSQIAAYKFFENDPLLFTKSLELWWRCSDDIVANDKYGCPNSWPDKTPSRSDKFFEKYAAMKDELYKKSPLSEKELAKELSSMDEMQLKYKIAKEGVQAYLPPMQPAKVTTYTWVYEWHGE</sequence>
<feature type="signal peptide" evidence="1">
    <location>
        <begin position="1"/>
        <end position="17"/>
    </location>
</feature>
<dbReference type="Gene3D" id="2.60.120.1390">
    <property type="match status" value="2"/>
</dbReference>
<dbReference type="Proteomes" id="UP001249851">
    <property type="component" value="Unassembled WGS sequence"/>
</dbReference>
<keyword evidence="3" id="KW-1185">Reference proteome</keyword>
<name>A0AAD9QZW6_ACRCE</name>
<evidence type="ECO:0000313" key="3">
    <source>
        <dbReference type="Proteomes" id="UP001249851"/>
    </source>
</evidence>
<reference evidence="2" key="1">
    <citation type="journal article" date="2023" name="G3 (Bethesda)">
        <title>Whole genome assembly and annotation of the endangered Caribbean coral Acropora cervicornis.</title>
        <authorList>
            <person name="Selwyn J.D."/>
            <person name="Vollmer S.V."/>
        </authorList>
    </citation>
    <scope>NUCLEOTIDE SEQUENCE</scope>
    <source>
        <strain evidence="2">K2</strain>
    </source>
</reference>